<reference evidence="1 2" key="1">
    <citation type="submission" date="2021-03" db="EMBL/GenBank/DDBJ databases">
        <title>Flavobacterium Flabelliformis Sp. Nov. And Flavobacterium Geliluteum Sp. Nov., Two Novel Multidrug Resistant Psychrophilic Species Isolated From Antarctica.</title>
        <authorList>
            <person name="Kralova S."/>
            <person name="Busse H.J."/>
            <person name="Bezdicek M."/>
            <person name="Nykrynova M."/>
            <person name="Kroupova E."/>
            <person name="Krsek D."/>
            <person name="Sedlacek I."/>
        </authorList>
    </citation>
    <scope>NUCLEOTIDE SEQUENCE [LARGE SCALE GENOMIC DNA]</scope>
    <source>
        <strain evidence="1 2">P7388</strain>
    </source>
</reference>
<proteinExistence type="predicted"/>
<comment type="caution">
    <text evidence="1">The sequence shown here is derived from an EMBL/GenBank/DDBJ whole genome shotgun (WGS) entry which is preliminary data.</text>
</comment>
<organism evidence="1 2">
    <name type="scientific">Flavobacterium geliluteum</name>
    <dbReference type="NCBI Taxonomy" id="2816120"/>
    <lineage>
        <taxon>Bacteria</taxon>
        <taxon>Pseudomonadati</taxon>
        <taxon>Bacteroidota</taxon>
        <taxon>Flavobacteriia</taxon>
        <taxon>Flavobacteriales</taxon>
        <taxon>Flavobacteriaceae</taxon>
        <taxon>Flavobacterium</taxon>
    </lineage>
</organism>
<dbReference type="EMBL" id="JAGFBV010000006">
    <property type="protein sequence ID" value="MBP4137453.1"/>
    <property type="molecule type" value="Genomic_DNA"/>
</dbReference>
<evidence type="ECO:0000313" key="2">
    <source>
        <dbReference type="Proteomes" id="UP000675047"/>
    </source>
</evidence>
<keyword evidence="2" id="KW-1185">Reference proteome</keyword>
<gene>
    <name evidence="1" type="ORF">J3495_05090</name>
</gene>
<dbReference type="Proteomes" id="UP000675047">
    <property type="component" value="Unassembled WGS sequence"/>
</dbReference>
<sequence>MKKSFCTVVAFLLTVGVYAQKIKIDKGEIKLDEKTIGYIEGKKPVFKIYNLDKSSSVIAELKSAPNSDSMTLPWIEIKNEATGKTNELEFKNKSRKFSAFNYDRSIIYELMDRGYMTADGLNAESIENFLNGESAGIAAKHLGIQGDIDNANRLADAYQLTIDDTGVIYSVKAKNQDPNDKKIGYIKMTSPASNGELMYEIMDLDNYKIATWYAKGAMVSGYNKFLNQELITYDNKVFKAAFDNRGNPIGYKMSKDITPMNIVRVLVGNGYTLGNQYSENRK</sequence>
<protein>
    <submittedName>
        <fullName evidence="1">Uncharacterized protein</fullName>
    </submittedName>
</protein>
<name>A0A940XDS6_9FLAO</name>
<evidence type="ECO:0000313" key="1">
    <source>
        <dbReference type="EMBL" id="MBP4137453.1"/>
    </source>
</evidence>
<dbReference type="RefSeq" id="WP_210665492.1">
    <property type="nucleotide sequence ID" value="NZ_JAGFBV010000006.1"/>
</dbReference>
<dbReference type="AlphaFoldDB" id="A0A940XDS6"/>
<accession>A0A940XDS6</accession>